<reference evidence="3 4" key="1">
    <citation type="submission" date="2020-02" db="EMBL/GenBank/DDBJ databases">
        <title>Ideonella bacterium strain TBM-1.</title>
        <authorList>
            <person name="Chen W.-M."/>
        </authorList>
    </citation>
    <scope>NUCLEOTIDE SEQUENCE [LARGE SCALE GENOMIC DNA]</scope>
    <source>
        <strain evidence="3 4">TBM-1</strain>
    </source>
</reference>
<dbReference type="RefSeq" id="WP_163457398.1">
    <property type="nucleotide sequence ID" value="NZ_JAAGOH010000010.1"/>
</dbReference>
<name>A0A7C9TK16_9BURK</name>
<proteinExistence type="predicted"/>
<evidence type="ECO:0000256" key="2">
    <source>
        <dbReference type="SAM" id="Phobius"/>
    </source>
</evidence>
<evidence type="ECO:0000256" key="1">
    <source>
        <dbReference type="SAM" id="Coils"/>
    </source>
</evidence>
<dbReference type="Proteomes" id="UP000484255">
    <property type="component" value="Unassembled WGS sequence"/>
</dbReference>
<keyword evidence="2" id="KW-0472">Membrane</keyword>
<keyword evidence="1" id="KW-0175">Coiled coil</keyword>
<keyword evidence="2" id="KW-1133">Transmembrane helix</keyword>
<feature type="coiled-coil region" evidence="1">
    <location>
        <begin position="59"/>
        <end position="93"/>
    </location>
</feature>
<dbReference type="EMBL" id="JAAGOH010000010">
    <property type="protein sequence ID" value="NDY91542.1"/>
    <property type="molecule type" value="Genomic_DNA"/>
</dbReference>
<comment type="caution">
    <text evidence="3">The sequence shown here is derived from an EMBL/GenBank/DDBJ whole genome shotgun (WGS) entry which is preliminary data.</text>
</comment>
<accession>A0A7C9TK16</accession>
<feature type="transmembrane region" description="Helical" evidence="2">
    <location>
        <begin position="20"/>
        <end position="42"/>
    </location>
</feature>
<evidence type="ECO:0000313" key="4">
    <source>
        <dbReference type="Proteomes" id="UP000484255"/>
    </source>
</evidence>
<organism evidence="3 4">
    <name type="scientific">Ideonella livida</name>
    <dbReference type="NCBI Taxonomy" id="2707176"/>
    <lineage>
        <taxon>Bacteria</taxon>
        <taxon>Pseudomonadati</taxon>
        <taxon>Pseudomonadota</taxon>
        <taxon>Betaproteobacteria</taxon>
        <taxon>Burkholderiales</taxon>
        <taxon>Sphaerotilaceae</taxon>
        <taxon>Ideonella</taxon>
    </lineage>
</organism>
<evidence type="ECO:0008006" key="5">
    <source>
        <dbReference type="Google" id="ProtNLM"/>
    </source>
</evidence>
<protein>
    <recommendedName>
        <fullName evidence="5">Chemotaxis protein</fullName>
    </recommendedName>
</protein>
<dbReference type="AlphaFoldDB" id="A0A7C9TK16"/>
<gene>
    <name evidence="3" type="ORF">G3A44_10120</name>
</gene>
<keyword evidence="4" id="KW-1185">Reference proteome</keyword>
<evidence type="ECO:0000313" key="3">
    <source>
        <dbReference type="EMBL" id="NDY91542.1"/>
    </source>
</evidence>
<keyword evidence="2" id="KW-0812">Transmembrane</keyword>
<sequence length="158" mass="17068">MSPSLTAPPWLRRLSIRQRLLGSVGVVALAILVLGLWASAAYRQLQQDTDAQLARQLAVLDQARALETAVERLQRLEQEVLLASNNVLEARERQQRWQAELKTTQGLLQQAGAAGAGALAPLGRYGETVAPVLQQVSDARIDTAAAHAYTRQAGPDLA</sequence>